<dbReference type="OrthoDB" id="448455at2759"/>
<evidence type="ECO:0000313" key="5">
    <source>
        <dbReference type="EMBL" id="KAH0538022.1"/>
    </source>
</evidence>
<reference evidence="5" key="1">
    <citation type="submission" date="2021-03" db="EMBL/GenBank/DDBJ databases">
        <title>Comparative genomics and phylogenomic investigation of the class Geoglossomycetes provide insights into ecological specialization and systematics.</title>
        <authorList>
            <person name="Melie T."/>
            <person name="Pirro S."/>
            <person name="Miller A.N."/>
            <person name="Quandt A."/>
        </authorList>
    </citation>
    <scope>NUCLEOTIDE SEQUENCE</scope>
    <source>
        <strain evidence="5">GBOQ0MN5Z8</strain>
    </source>
</reference>
<evidence type="ECO:0000259" key="4">
    <source>
        <dbReference type="Pfam" id="PF22939"/>
    </source>
</evidence>
<evidence type="ECO:0000256" key="3">
    <source>
        <dbReference type="PROSITE-ProRule" id="PRU00023"/>
    </source>
</evidence>
<dbReference type="AlphaFoldDB" id="A0A9P8L1W9"/>
<evidence type="ECO:0000256" key="1">
    <source>
        <dbReference type="ARBA" id="ARBA00022737"/>
    </source>
</evidence>
<dbReference type="Gene3D" id="1.25.40.20">
    <property type="entry name" value="Ankyrin repeat-containing domain"/>
    <property type="match status" value="2"/>
</dbReference>
<comment type="caution">
    <text evidence="5">The sequence shown here is derived from an EMBL/GenBank/DDBJ whole genome shotgun (WGS) entry which is preliminary data.</text>
</comment>
<keyword evidence="1" id="KW-0677">Repeat</keyword>
<dbReference type="SMART" id="SM00248">
    <property type="entry name" value="ANK"/>
    <property type="match status" value="4"/>
</dbReference>
<dbReference type="InterPro" id="IPR036770">
    <property type="entry name" value="Ankyrin_rpt-contain_sf"/>
</dbReference>
<dbReference type="Proteomes" id="UP000698800">
    <property type="component" value="Unassembled WGS sequence"/>
</dbReference>
<name>A0A9P8L1W9_9PEZI</name>
<dbReference type="PROSITE" id="PS50297">
    <property type="entry name" value="ANK_REP_REGION"/>
    <property type="match status" value="1"/>
</dbReference>
<gene>
    <name evidence="5" type="ORF">FGG08_005383</name>
</gene>
<organism evidence="5 6">
    <name type="scientific">Glutinoglossum americanum</name>
    <dbReference type="NCBI Taxonomy" id="1670608"/>
    <lineage>
        <taxon>Eukaryota</taxon>
        <taxon>Fungi</taxon>
        <taxon>Dikarya</taxon>
        <taxon>Ascomycota</taxon>
        <taxon>Pezizomycotina</taxon>
        <taxon>Geoglossomycetes</taxon>
        <taxon>Geoglossales</taxon>
        <taxon>Geoglossaceae</taxon>
        <taxon>Glutinoglossum</taxon>
    </lineage>
</organism>
<dbReference type="PROSITE" id="PS50088">
    <property type="entry name" value="ANK_REPEAT"/>
    <property type="match status" value="1"/>
</dbReference>
<keyword evidence="2 3" id="KW-0040">ANK repeat</keyword>
<dbReference type="EMBL" id="JAGHQL010000126">
    <property type="protein sequence ID" value="KAH0538022.1"/>
    <property type="molecule type" value="Genomic_DNA"/>
</dbReference>
<dbReference type="PANTHER" id="PTHR24198:SF165">
    <property type="entry name" value="ANKYRIN REPEAT-CONTAINING PROTEIN-RELATED"/>
    <property type="match status" value="1"/>
</dbReference>
<sequence length="343" mass="38707">MGSIANKATPNQIRKAVTNFPKGLDDTYEEAMRRIEMQNDDNRQLAERVLYWISYALRPLTVTELQNALAVVKRETNPDEGDLTGEDILISVRAGTVTIDQESNIIRLVHYTAEEYFKRIRLQRFRNARRNIAVTCLTYPSFDIYDKGWCSTDEMLGTWLQQNPLLEYAALNWGYHAHGDIEQTIKDLALKFLTDDPKVLKQLSGMHLVAYFGLKDIMTGLLEMGKVTNLKDDYYGRTPLSWAVGNGHEAVVRLLAEREGIDVDSEDSNGQTPLLWAARRGREAVVRLLAEHEDIGVDSKDAYGRTPLSWAAGNGHEAVVPLLAEHEGIDVDSKDAYGRTPRL</sequence>
<dbReference type="InterPro" id="IPR054471">
    <property type="entry name" value="GPIID_WHD"/>
</dbReference>
<dbReference type="PANTHER" id="PTHR24198">
    <property type="entry name" value="ANKYRIN REPEAT AND PROTEIN KINASE DOMAIN-CONTAINING PROTEIN"/>
    <property type="match status" value="1"/>
</dbReference>
<dbReference type="SUPFAM" id="SSF48403">
    <property type="entry name" value="Ankyrin repeat"/>
    <property type="match status" value="1"/>
</dbReference>
<evidence type="ECO:0000313" key="6">
    <source>
        <dbReference type="Proteomes" id="UP000698800"/>
    </source>
</evidence>
<evidence type="ECO:0000256" key="2">
    <source>
        <dbReference type="ARBA" id="ARBA00023043"/>
    </source>
</evidence>
<accession>A0A9P8L1W9</accession>
<feature type="domain" description="GPI inositol-deacylase winged helix" evidence="4">
    <location>
        <begin position="39"/>
        <end position="117"/>
    </location>
</feature>
<feature type="repeat" description="ANK" evidence="3">
    <location>
        <begin position="269"/>
        <end position="292"/>
    </location>
</feature>
<proteinExistence type="predicted"/>
<protein>
    <recommendedName>
        <fullName evidence="4">GPI inositol-deacylase winged helix domain-containing protein</fullName>
    </recommendedName>
</protein>
<keyword evidence="6" id="KW-1185">Reference proteome</keyword>
<dbReference type="Pfam" id="PF12796">
    <property type="entry name" value="Ank_2"/>
    <property type="match status" value="1"/>
</dbReference>
<dbReference type="Pfam" id="PF22939">
    <property type="entry name" value="WHD_GPIID"/>
    <property type="match status" value="1"/>
</dbReference>
<dbReference type="InterPro" id="IPR002110">
    <property type="entry name" value="Ankyrin_rpt"/>
</dbReference>